<keyword evidence="2" id="KW-1185">Reference proteome</keyword>
<dbReference type="EMBL" id="QTJV01000002">
    <property type="protein sequence ID" value="RFM35039.1"/>
    <property type="molecule type" value="Genomic_DNA"/>
</dbReference>
<proteinExistence type="predicted"/>
<gene>
    <name evidence="1" type="ORF">DXN04_06460</name>
</gene>
<accession>A0A3E1P4B5</accession>
<dbReference type="Proteomes" id="UP000261174">
    <property type="component" value="Unassembled WGS sequence"/>
</dbReference>
<evidence type="ECO:0000313" key="2">
    <source>
        <dbReference type="Proteomes" id="UP000261174"/>
    </source>
</evidence>
<reference evidence="1 2" key="1">
    <citation type="submission" date="2018-08" db="EMBL/GenBank/DDBJ databases">
        <title>Chitinophaga sp. K20C18050901, a novel bacterium isolated from forest soil.</title>
        <authorList>
            <person name="Wang C."/>
        </authorList>
    </citation>
    <scope>NUCLEOTIDE SEQUENCE [LARGE SCALE GENOMIC DNA]</scope>
    <source>
        <strain evidence="1 2">K20C18050901</strain>
    </source>
</reference>
<comment type="caution">
    <text evidence="1">The sequence shown here is derived from an EMBL/GenBank/DDBJ whole genome shotgun (WGS) entry which is preliminary data.</text>
</comment>
<dbReference type="AlphaFoldDB" id="A0A3E1P4B5"/>
<organism evidence="1 2">
    <name type="scientific">Chitinophaga silvisoli</name>
    <dbReference type="NCBI Taxonomy" id="2291814"/>
    <lineage>
        <taxon>Bacteria</taxon>
        <taxon>Pseudomonadati</taxon>
        <taxon>Bacteroidota</taxon>
        <taxon>Chitinophagia</taxon>
        <taxon>Chitinophagales</taxon>
        <taxon>Chitinophagaceae</taxon>
        <taxon>Chitinophaga</taxon>
    </lineage>
</organism>
<evidence type="ECO:0000313" key="1">
    <source>
        <dbReference type="EMBL" id="RFM35039.1"/>
    </source>
</evidence>
<dbReference type="OrthoDB" id="676321at2"/>
<sequence length="81" mass="9242">MSQSIEKIKQFMDWYPEAGEVKTVIWNLLEAAMASPNADTWSANDRSNVMFFYSRMGEFMDAAYVVVPPLLQILSSSELKD</sequence>
<protein>
    <submittedName>
        <fullName evidence="1">Uncharacterized protein</fullName>
    </submittedName>
</protein>
<dbReference type="RefSeq" id="WP_116852523.1">
    <property type="nucleotide sequence ID" value="NZ_QTJV01000002.1"/>
</dbReference>
<name>A0A3E1P4B5_9BACT</name>